<evidence type="ECO:0008006" key="11">
    <source>
        <dbReference type="Google" id="ProtNLM"/>
    </source>
</evidence>
<comment type="caution">
    <text evidence="9">The sequence shown here is derived from an EMBL/GenBank/DDBJ whole genome shotgun (WGS) entry which is preliminary data.</text>
</comment>
<keyword evidence="10" id="KW-1185">Reference proteome</keyword>
<evidence type="ECO:0000259" key="6">
    <source>
        <dbReference type="PROSITE" id="PS50918"/>
    </source>
</evidence>
<dbReference type="PANTHER" id="PTHR32263">
    <property type="entry name" value="INACTIVE POLY [ADP-RIBOSE] POLYMERASE SRO4-RELATED"/>
    <property type="match status" value="1"/>
</dbReference>
<dbReference type="InterPro" id="IPR012317">
    <property type="entry name" value="Poly(ADP-ribose)pol_cat_dom"/>
</dbReference>
<dbReference type="PROSITE" id="PS50918">
    <property type="entry name" value="WWE"/>
    <property type="match status" value="1"/>
</dbReference>
<dbReference type="GO" id="GO:0003950">
    <property type="term" value="F:NAD+ poly-ADP-ribosyltransferase activity"/>
    <property type="evidence" value="ECO:0007669"/>
    <property type="project" value="InterPro"/>
</dbReference>
<dbReference type="PROSITE" id="PS51879">
    <property type="entry name" value="RST"/>
    <property type="match status" value="1"/>
</dbReference>
<evidence type="ECO:0000259" key="7">
    <source>
        <dbReference type="PROSITE" id="PS51059"/>
    </source>
</evidence>
<dbReference type="Pfam" id="PF12174">
    <property type="entry name" value="RST"/>
    <property type="match status" value="1"/>
</dbReference>
<keyword evidence="4" id="KW-0539">Nucleus</keyword>
<evidence type="ECO:0000256" key="5">
    <source>
        <dbReference type="SAM" id="MobiDB-lite"/>
    </source>
</evidence>
<organism evidence="9 10">
    <name type="scientific">Linum tenue</name>
    <dbReference type="NCBI Taxonomy" id="586396"/>
    <lineage>
        <taxon>Eukaryota</taxon>
        <taxon>Viridiplantae</taxon>
        <taxon>Streptophyta</taxon>
        <taxon>Embryophyta</taxon>
        <taxon>Tracheophyta</taxon>
        <taxon>Spermatophyta</taxon>
        <taxon>Magnoliopsida</taxon>
        <taxon>eudicotyledons</taxon>
        <taxon>Gunneridae</taxon>
        <taxon>Pentapetalae</taxon>
        <taxon>rosids</taxon>
        <taxon>fabids</taxon>
        <taxon>Malpighiales</taxon>
        <taxon>Linaceae</taxon>
        <taxon>Linum</taxon>
    </lineage>
</organism>
<evidence type="ECO:0000256" key="1">
    <source>
        <dbReference type="ARBA" id="ARBA00004123"/>
    </source>
</evidence>
<evidence type="ECO:0000313" key="9">
    <source>
        <dbReference type="EMBL" id="CAI0470931.1"/>
    </source>
</evidence>
<sequence length="624" mass="69881">METKFGKVLDRRSKVMLGLKRKRASRCAANFARASQTVLADCPALDCSTPMLGKRRRVNDRLGKPTSCGFPCKKSILQRYSNFSRTGVPARLMFYQNGEWTDFAEDLVTLVRKDLQIKKAVLEVEVEGRHYMLDFLHMFQLDLKTGSQIPIAWIDEAGACFFPEIYADDDELSSEDYGKNQYGPHEIKLQLEIDINSVDQQTKLKECSGESDALLKHIQVVPKPGSDHYIVEVEDSCNRKSVEAFQGNQHIKPLSVPKPQSFDVKFDSDSVQNFFIRGMKCPQGAEVLNVLPCSSNLLQDRLEIFEKQMELTQKCRGDANVRYAWLASSKAALPMLMTYGLGHCRPSATKFRYAVGIHLSAADHCHISASDCDVDENGTRHIVFCRVIMGNMEPLQPGTRQFHPSSEVFDNGVDDLQNPRQYVVWNMNVNTHIFPQYVVSFKVSSSGEAEIKIFLNHIVSRTYLAGLANGSESKYAASGITTATNAVEGNFLMSSHHVDLNLPVQSPVVDLNLAPASDQVSESRPLSDSGASIGQANSLGSSNGRNHSSPWMPFPKLFAAVSTKIARRDMELVINHYEEFRAKRTSREDFVRQLRLIVGDTLLKTTIMNLNRNQVVSKPEVRSN</sequence>
<feature type="domain" description="RST" evidence="8">
    <location>
        <begin position="545"/>
        <end position="616"/>
    </location>
</feature>
<dbReference type="Proteomes" id="UP001154282">
    <property type="component" value="Unassembled WGS sequence"/>
</dbReference>
<dbReference type="AlphaFoldDB" id="A0AAV0PKW1"/>
<dbReference type="SUPFAM" id="SSF56399">
    <property type="entry name" value="ADP-ribosylation"/>
    <property type="match status" value="1"/>
</dbReference>
<dbReference type="PANTHER" id="PTHR32263:SF5">
    <property type="entry name" value="INACTIVE POLY [ADP-RIBOSE] POLYMERASE SRO1-RELATED"/>
    <property type="match status" value="1"/>
</dbReference>
<dbReference type="InterPro" id="IPR022003">
    <property type="entry name" value="RST"/>
</dbReference>
<keyword evidence="2" id="KW-0217">Developmental protein</keyword>
<evidence type="ECO:0000259" key="8">
    <source>
        <dbReference type="PROSITE" id="PS51879"/>
    </source>
</evidence>
<dbReference type="InterPro" id="IPR004170">
    <property type="entry name" value="WWE_dom"/>
</dbReference>
<comment type="subcellular location">
    <subcellularLocation>
        <location evidence="1">Nucleus</location>
    </subcellularLocation>
</comment>
<name>A0AAV0PKW1_9ROSI</name>
<evidence type="ECO:0000256" key="3">
    <source>
        <dbReference type="ARBA" id="ARBA00023016"/>
    </source>
</evidence>
<dbReference type="InterPro" id="IPR044964">
    <property type="entry name" value="RCD1/SRO1-5"/>
</dbReference>
<dbReference type="GO" id="GO:0005634">
    <property type="term" value="C:nucleus"/>
    <property type="evidence" value="ECO:0007669"/>
    <property type="project" value="UniProtKB-SubCell"/>
</dbReference>
<dbReference type="Gene3D" id="3.90.228.10">
    <property type="match status" value="1"/>
</dbReference>
<dbReference type="PROSITE" id="PS51059">
    <property type="entry name" value="PARP_CATALYTIC"/>
    <property type="match status" value="1"/>
</dbReference>
<gene>
    <name evidence="9" type="ORF">LITE_LOCUS38736</name>
</gene>
<accession>A0AAV0PKW1</accession>
<evidence type="ECO:0000313" key="10">
    <source>
        <dbReference type="Proteomes" id="UP001154282"/>
    </source>
</evidence>
<protein>
    <recommendedName>
        <fullName evidence="11">Inactive poly [ADP-ribose] polymerase RCD1-like</fullName>
    </recommendedName>
</protein>
<dbReference type="InterPro" id="IPR057823">
    <property type="entry name" value="WWE_RCD1"/>
</dbReference>
<dbReference type="EMBL" id="CAMGYJ010000009">
    <property type="protein sequence ID" value="CAI0470931.1"/>
    <property type="molecule type" value="Genomic_DNA"/>
</dbReference>
<feature type="region of interest" description="Disordered" evidence="5">
    <location>
        <begin position="520"/>
        <end position="546"/>
    </location>
</feature>
<feature type="domain" description="WWE" evidence="6">
    <location>
        <begin position="78"/>
        <end position="153"/>
    </location>
</feature>
<proteinExistence type="predicted"/>
<keyword evidence="3" id="KW-0346">Stress response</keyword>
<evidence type="ECO:0000256" key="2">
    <source>
        <dbReference type="ARBA" id="ARBA00022473"/>
    </source>
</evidence>
<evidence type="ECO:0000256" key="4">
    <source>
        <dbReference type="ARBA" id="ARBA00023242"/>
    </source>
</evidence>
<dbReference type="Pfam" id="PF23467">
    <property type="entry name" value="WWE_5"/>
    <property type="match status" value="1"/>
</dbReference>
<feature type="domain" description="PARP catalytic" evidence="7">
    <location>
        <begin position="247"/>
        <end position="462"/>
    </location>
</feature>
<reference evidence="9" key="1">
    <citation type="submission" date="2022-08" db="EMBL/GenBank/DDBJ databases">
        <authorList>
            <person name="Gutierrez-Valencia J."/>
        </authorList>
    </citation>
    <scope>NUCLEOTIDE SEQUENCE</scope>
</reference>